<evidence type="ECO:0000256" key="4">
    <source>
        <dbReference type="ARBA" id="ARBA00022840"/>
    </source>
</evidence>
<evidence type="ECO:0000256" key="2">
    <source>
        <dbReference type="ARBA" id="ARBA00022475"/>
    </source>
</evidence>
<protein>
    <submittedName>
        <fullName evidence="8">ABC transporter ATP-binding protein</fullName>
    </submittedName>
</protein>
<dbReference type="GO" id="GO:0016887">
    <property type="term" value="F:ATP hydrolysis activity"/>
    <property type="evidence" value="ECO:0007669"/>
    <property type="project" value="InterPro"/>
</dbReference>
<dbReference type="Gene3D" id="3.40.50.300">
    <property type="entry name" value="P-loop containing nucleotide triphosphate hydrolases"/>
    <property type="match status" value="1"/>
</dbReference>
<dbReference type="CDD" id="cd03301">
    <property type="entry name" value="ABC_MalK_N"/>
    <property type="match status" value="1"/>
</dbReference>
<evidence type="ECO:0000313" key="9">
    <source>
        <dbReference type="Proteomes" id="UP000317863"/>
    </source>
</evidence>
<dbReference type="GO" id="GO:0005524">
    <property type="term" value="F:ATP binding"/>
    <property type="evidence" value="ECO:0007669"/>
    <property type="project" value="UniProtKB-KW"/>
</dbReference>
<evidence type="ECO:0000256" key="6">
    <source>
        <dbReference type="ARBA" id="ARBA00023136"/>
    </source>
</evidence>
<dbReference type="Proteomes" id="UP000317863">
    <property type="component" value="Unassembled WGS sequence"/>
</dbReference>
<keyword evidence="9" id="KW-1185">Reference proteome</keyword>
<dbReference type="SUPFAM" id="SSF52540">
    <property type="entry name" value="P-loop containing nucleoside triphosphate hydrolases"/>
    <property type="match status" value="1"/>
</dbReference>
<keyword evidence="2" id="KW-1003">Cell membrane</keyword>
<dbReference type="Pfam" id="PF17912">
    <property type="entry name" value="OB_MalK"/>
    <property type="match status" value="1"/>
</dbReference>
<dbReference type="InterPro" id="IPR003593">
    <property type="entry name" value="AAA+_ATPase"/>
</dbReference>
<dbReference type="PROSITE" id="PS50893">
    <property type="entry name" value="ABC_TRANSPORTER_2"/>
    <property type="match status" value="1"/>
</dbReference>
<dbReference type="OrthoDB" id="9802264at2"/>
<dbReference type="InterPro" id="IPR008995">
    <property type="entry name" value="Mo/tungstate-bd_C_term_dom"/>
</dbReference>
<dbReference type="InterPro" id="IPR012340">
    <property type="entry name" value="NA-bd_OB-fold"/>
</dbReference>
<dbReference type="SUPFAM" id="SSF50331">
    <property type="entry name" value="MOP-like"/>
    <property type="match status" value="1"/>
</dbReference>
<reference evidence="8 9" key="1">
    <citation type="submission" date="2019-02" db="EMBL/GenBank/DDBJ databases">
        <title>Peptostreptococcaceae bacterium ZHW00191 nov., a new bacterium isolated from the human gut.</title>
        <authorList>
            <person name="Zhou H.-W."/>
            <person name="Chen X.-J."/>
        </authorList>
    </citation>
    <scope>NUCLEOTIDE SEQUENCE [LARGE SCALE GENOMIC DNA]</scope>
    <source>
        <strain evidence="8 9">ZHW00191</strain>
    </source>
</reference>
<evidence type="ECO:0000256" key="5">
    <source>
        <dbReference type="ARBA" id="ARBA00022967"/>
    </source>
</evidence>
<dbReference type="InterPro" id="IPR040582">
    <property type="entry name" value="OB_MalK-like"/>
</dbReference>
<keyword evidence="5" id="KW-1278">Translocase</keyword>
<dbReference type="Gene3D" id="2.40.50.140">
    <property type="entry name" value="Nucleic acid-binding proteins"/>
    <property type="match status" value="1"/>
</dbReference>
<keyword evidence="4 8" id="KW-0067">ATP-binding</keyword>
<feature type="domain" description="ABC transporter" evidence="7">
    <location>
        <begin position="4"/>
        <end position="249"/>
    </location>
</feature>
<dbReference type="PANTHER" id="PTHR43875">
    <property type="entry name" value="MALTODEXTRIN IMPORT ATP-BINDING PROTEIN MSMX"/>
    <property type="match status" value="1"/>
</dbReference>
<evidence type="ECO:0000313" key="8">
    <source>
        <dbReference type="EMBL" id="TQQ84920.1"/>
    </source>
</evidence>
<dbReference type="SMART" id="SM00382">
    <property type="entry name" value="AAA"/>
    <property type="match status" value="1"/>
</dbReference>
<dbReference type="EMBL" id="SGJB01000006">
    <property type="protein sequence ID" value="TQQ84920.1"/>
    <property type="molecule type" value="Genomic_DNA"/>
</dbReference>
<dbReference type="Gene3D" id="2.40.50.100">
    <property type="match status" value="1"/>
</dbReference>
<dbReference type="AlphaFoldDB" id="A0A544QW48"/>
<evidence type="ECO:0000256" key="1">
    <source>
        <dbReference type="ARBA" id="ARBA00022448"/>
    </source>
</evidence>
<keyword evidence="6" id="KW-0472">Membrane</keyword>
<dbReference type="InterPro" id="IPR027417">
    <property type="entry name" value="P-loop_NTPase"/>
</dbReference>
<proteinExistence type="predicted"/>
<dbReference type="InterPro" id="IPR003439">
    <property type="entry name" value="ABC_transporter-like_ATP-bd"/>
</dbReference>
<evidence type="ECO:0000256" key="3">
    <source>
        <dbReference type="ARBA" id="ARBA00022741"/>
    </source>
</evidence>
<keyword evidence="1" id="KW-0813">Transport</keyword>
<comment type="caution">
    <text evidence="8">The sequence shown here is derived from an EMBL/GenBank/DDBJ whole genome shotgun (WGS) entry which is preliminary data.</text>
</comment>
<dbReference type="InterPro" id="IPR015855">
    <property type="entry name" value="ABC_transpr_MalK-like"/>
</dbReference>
<dbReference type="GO" id="GO:0055052">
    <property type="term" value="C:ATP-binding cassette (ABC) transporter complex, substrate-binding subunit-containing"/>
    <property type="evidence" value="ECO:0007669"/>
    <property type="project" value="TreeGrafter"/>
</dbReference>
<dbReference type="PANTHER" id="PTHR43875:SF15">
    <property type="entry name" value="TREHALOSE IMPORT ATP-BINDING PROTEIN SUGC"/>
    <property type="match status" value="1"/>
</dbReference>
<dbReference type="GO" id="GO:0140359">
    <property type="term" value="F:ABC-type transporter activity"/>
    <property type="evidence" value="ECO:0007669"/>
    <property type="project" value="InterPro"/>
</dbReference>
<dbReference type="InterPro" id="IPR017871">
    <property type="entry name" value="ABC_transporter-like_CS"/>
</dbReference>
<organism evidence="8 9">
    <name type="scientific">Peptacetobacter hominis</name>
    <dbReference type="NCBI Taxonomy" id="2743610"/>
    <lineage>
        <taxon>Bacteria</taxon>
        <taxon>Bacillati</taxon>
        <taxon>Bacillota</taxon>
        <taxon>Clostridia</taxon>
        <taxon>Peptostreptococcales</taxon>
        <taxon>Peptostreptococcaceae</taxon>
        <taxon>Peptacetobacter</taxon>
    </lineage>
</organism>
<gene>
    <name evidence="8" type="ORF">EXD82_04660</name>
</gene>
<name>A0A544QW48_9FIRM</name>
<dbReference type="Pfam" id="PF00005">
    <property type="entry name" value="ABC_tran"/>
    <property type="match status" value="1"/>
</dbReference>
<sequence>MAEIKLEKIYKKYGNSKDNTIENLNLKINDKEFMVFVGPSGCGKTTLLRMIAGLEEVSSGNIYIDSQDVTEMEPKERDIAMVFQNYALYPHMSVFGNISYPLKQKRKIVNENGKEEYIKYSKSEIEDKVKKIAESLNLTKLLKRKPKELSGGERQRVALARAMVRNPKVFLMDEPLSNLDAKLRTQTRGEILNLHKTINTTFIYVTHDQTEALTMGDRIAVINKGKIMQLDSPEELYNNPQNIFVAEFIGNPQMNMIDGVLEKDNIIDIIDLGIKLKSSTPINAEIKPVIGIRPENISISESKGILVSKEYVEFTGNEKILHVYKNDLKIRLTIDQNVEARENIIINLNTEKIMLFDSITGRRINTSFEMVEI</sequence>
<dbReference type="GO" id="GO:0008643">
    <property type="term" value="P:carbohydrate transport"/>
    <property type="evidence" value="ECO:0007669"/>
    <property type="project" value="InterPro"/>
</dbReference>
<evidence type="ECO:0000259" key="7">
    <source>
        <dbReference type="PROSITE" id="PS50893"/>
    </source>
</evidence>
<dbReference type="FunFam" id="3.40.50.300:FF:000042">
    <property type="entry name" value="Maltose/maltodextrin ABC transporter, ATP-binding protein"/>
    <property type="match status" value="1"/>
</dbReference>
<accession>A0A544QW48</accession>
<dbReference type="PROSITE" id="PS00211">
    <property type="entry name" value="ABC_TRANSPORTER_1"/>
    <property type="match status" value="1"/>
</dbReference>
<dbReference type="RefSeq" id="WP_142535750.1">
    <property type="nucleotide sequence ID" value="NZ_SGJB01000006.1"/>
</dbReference>
<keyword evidence="3" id="KW-0547">Nucleotide-binding</keyword>
<dbReference type="InterPro" id="IPR047641">
    <property type="entry name" value="ABC_transpr_MalK/UgpC-like"/>
</dbReference>